<gene>
    <name evidence="1" type="ORF">FE782_28730</name>
</gene>
<accession>A0A5R9G758</accession>
<name>A0A5R9G758_9BACL</name>
<dbReference type="Proteomes" id="UP000309676">
    <property type="component" value="Unassembled WGS sequence"/>
</dbReference>
<reference evidence="1 2" key="1">
    <citation type="submission" date="2019-05" db="EMBL/GenBank/DDBJ databases">
        <authorList>
            <person name="Narsing Rao M.P."/>
            <person name="Li W.J."/>
        </authorList>
    </citation>
    <scope>NUCLEOTIDE SEQUENCE [LARGE SCALE GENOMIC DNA]</scope>
    <source>
        <strain evidence="1 2">SYSU_K30003</strain>
    </source>
</reference>
<evidence type="ECO:0000313" key="1">
    <source>
        <dbReference type="EMBL" id="TLS48844.1"/>
    </source>
</evidence>
<protein>
    <submittedName>
        <fullName evidence="1">Uncharacterized protein</fullName>
    </submittedName>
</protein>
<proteinExistence type="predicted"/>
<keyword evidence="2" id="KW-1185">Reference proteome</keyword>
<evidence type="ECO:0000313" key="2">
    <source>
        <dbReference type="Proteomes" id="UP000309676"/>
    </source>
</evidence>
<dbReference type="EMBL" id="VCIW01000028">
    <property type="protein sequence ID" value="TLS48844.1"/>
    <property type="molecule type" value="Genomic_DNA"/>
</dbReference>
<organism evidence="1 2">
    <name type="scientific">Paenibacillus antri</name>
    <dbReference type="NCBI Taxonomy" id="2582848"/>
    <lineage>
        <taxon>Bacteria</taxon>
        <taxon>Bacillati</taxon>
        <taxon>Bacillota</taxon>
        <taxon>Bacilli</taxon>
        <taxon>Bacillales</taxon>
        <taxon>Paenibacillaceae</taxon>
        <taxon>Paenibacillus</taxon>
    </lineage>
</organism>
<sequence>MDGVPPWLKAAISKRIDILGQRMHVHPRHREAWKQAGELFDKLRESFSDEQHRQFVEWEECMSLQESKEKEELYVRGFLDGFQMYASLDELIDQIPADERFNKEEPPH</sequence>
<dbReference type="OrthoDB" id="2621365at2"/>
<comment type="caution">
    <text evidence="1">The sequence shown here is derived from an EMBL/GenBank/DDBJ whole genome shotgun (WGS) entry which is preliminary data.</text>
</comment>
<dbReference type="AlphaFoldDB" id="A0A5R9G758"/>
<dbReference type="RefSeq" id="WP_138197792.1">
    <property type="nucleotide sequence ID" value="NZ_VCIW01000028.1"/>
</dbReference>